<sequence length="444" mass="47534">MTQHTDSSRSSRPSRPSEETQVTLHGPADLAEALPYLMGFHPDDSIVMIALHGARGRFGGRLRLGIPADAAEWPDVAAQLADCLIQGAGRRGRPDAIAVYLCQDPLGNETPLQTMERLRPLAQHLRTACGSLDVPVVEALCISAGRWWSYCCPDTDCCPPDGGQLTREGTSVMAAAAAYAGIQVRGSLREMEARLAPLGAERAAGQERALDAACAELLPRLLAAPESDALREQTIALASSAMERFRDAPVCAGRPADDADDELITDDEAAALILGLQDRGARDRVAEWMEEPDAAAALRLWRALARRCVGAYTDHAAPPLTLAGWVSWSLGDEPAARVAFGRALDADPDYTFAKLLHQACNHGLDPEPLRRSLREERCRRARRSPRPLPGADARPTPATGPAGRPVADGRPEGRPSGRRRHRRSGRTGRPGTAGGARGPEEGAP</sequence>
<evidence type="ECO:0000313" key="2">
    <source>
        <dbReference type="EMBL" id="MCQ4082981.1"/>
    </source>
</evidence>
<evidence type="ECO:0000256" key="1">
    <source>
        <dbReference type="SAM" id="MobiDB-lite"/>
    </source>
</evidence>
<gene>
    <name evidence="2" type="ORF">NGB36_20840</name>
</gene>
<keyword evidence="3" id="KW-1185">Reference proteome</keyword>
<protein>
    <submittedName>
        <fullName evidence="2">DUF4192 domain-containing protein</fullName>
    </submittedName>
</protein>
<dbReference type="RefSeq" id="WP_255921884.1">
    <property type="nucleotide sequence ID" value="NZ_JANFNG010000017.1"/>
</dbReference>
<evidence type="ECO:0000313" key="3">
    <source>
        <dbReference type="Proteomes" id="UP001057702"/>
    </source>
</evidence>
<dbReference type="InterPro" id="IPR025447">
    <property type="entry name" value="DUF4192"/>
</dbReference>
<accession>A0ABT1PZ86</accession>
<dbReference type="Proteomes" id="UP001057702">
    <property type="component" value="Unassembled WGS sequence"/>
</dbReference>
<feature type="compositionally biased region" description="Basic residues" evidence="1">
    <location>
        <begin position="416"/>
        <end position="426"/>
    </location>
</feature>
<reference evidence="2" key="1">
    <citation type="submission" date="2022-06" db="EMBL/GenBank/DDBJ databases">
        <title>Draft genome sequence of Streptomyces sp. RB6PN25 isolated from peat swamp forest in Thailand.</title>
        <authorList>
            <person name="Duangmal K."/>
            <person name="Klaysubun C."/>
        </authorList>
    </citation>
    <scope>NUCLEOTIDE SEQUENCE</scope>
    <source>
        <strain evidence="2">RB6PN25</strain>
    </source>
</reference>
<dbReference type="Pfam" id="PF13830">
    <property type="entry name" value="DUF4192"/>
    <property type="match status" value="1"/>
</dbReference>
<name>A0ABT1PZ86_9ACTN</name>
<proteinExistence type="predicted"/>
<feature type="compositionally biased region" description="Basic and acidic residues" evidence="1">
    <location>
        <begin position="364"/>
        <end position="378"/>
    </location>
</feature>
<organism evidence="2 3">
    <name type="scientific">Streptomyces humicola</name>
    <dbReference type="NCBI Taxonomy" id="2953240"/>
    <lineage>
        <taxon>Bacteria</taxon>
        <taxon>Bacillati</taxon>
        <taxon>Actinomycetota</taxon>
        <taxon>Actinomycetes</taxon>
        <taxon>Kitasatosporales</taxon>
        <taxon>Streptomycetaceae</taxon>
        <taxon>Streptomyces</taxon>
    </lineage>
</organism>
<comment type="caution">
    <text evidence="2">The sequence shown here is derived from an EMBL/GenBank/DDBJ whole genome shotgun (WGS) entry which is preliminary data.</text>
</comment>
<feature type="region of interest" description="Disordered" evidence="1">
    <location>
        <begin position="363"/>
        <end position="444"/>
    </location>
</feature>
<dbReference type="EMBL" id="JANFNG010000017">
    <property type="protein sequence ID" value="MCQ4082981.1"/>
    <property type="molecule type" value="Genomic_DNA"/>
</dbReference>
<feature type="region of interest" description="Disordered" evidence="1">
    <location>
        <begin position="1"/>
        <end position="25"/>
    </location>
</feature>